<dbReference type="InterPro" id="IPR023753">
    <property type="entry name" value="FAD/NAD-binding_dom"/>
</dbReference>
<dbReference type="Gene3D" id="3.30.390.30">
    <property type="match status" value="1"/>
</dbReference>
<dbReference type="Gene3D" id="3.50.50.60">
    <property type="entry name" value="FAD/NAD(P)-binding domain"/>
    <property type="match status" value="2"/>
</dbReference>
<evidence type="ECO:0000256" key="1">
    <source>
        <dbReference type="ARBA" id="ARBA00001974"/>
    </source>
</evidence>
<dbReference type="InterPro" id="IPR036188">
    <property type="entry name" value="FAD/NAD-bd_sf"/>
</dbReference>
<dbReference type="InterPro" id="IPR050260">
    <property type="entry name" value="FAD-bd_OxRdtase"/>
</dbReference>
<dbReference type="AlphaFoldDB" id="A0A523QL31"/>
<proteinExistence type="predicted"/>
<comment type="caution">
    <text evidence="5">The sequence shown here is derived from an EMBL/GenBank/DDBJ whole genome shotgun (WGS) entry which is preliminary data.</text>
</comment>
<dbReference type="PRINTS" id="PR00368">
    <property type="entry name" value="FADPNR"/>
</dbReference>
<organism evidence="5 6">
    <name type="scientific">Aerophobetes bacterium</name>
    <dbReference type="NCBI Taxonomy" id="2030807"/>
    <lineage>
        <taxon>Bacteria</taxon>
        <taxon>Candidatus Aerophobota</taxon>
    </lineage>
</organism>
<dbReference type="InterPro" id="IPR016156">
    <property type="entry name" value="FAD/NAD-linked_Rdtase_dimer_sf"/>
</dbReference>
<dbReference type="Proteomes" id="UP000320781">
    <property type="component" value="Unassembled WGS sequence"/>
</dbReference>
<reference evidence="5 6" key="1">
    <citation type="submission" date="2019-03" db="EMBL/GenBank/DDBJ databases">
        <title>Metabolic potential of uncultured bacteria and archaea associated with petroleum seepage in deep-sea sediments.</title>
        <authorList>
            <person name="Dong X."/>
            <person name="Hubert C."/>
        </authorList>
    </citation>
    <scope>NUCLEOTIDE SEQUENCE [LARGE SCALE GENOMIC DNA]</scope>
    <source>
        <strain evidence="5">E44_bin92</strain>
    </source>
</reference>
<dbReference type="PANTHER" id="PTHR43429">
    <property type="entry name" value="PYRIDINE NUCLEOTIDE-DISULFIDE OXIDOREDUCTASE DOMAIN-CONTAINING"/>
    <property type="match status" value="1"/>
</dbReference>
<evidence type="ECO:0000313" key="5">
    <source>
        <dbReference type="EMBL" id="TES86450.1"/>
    </source>
</evidence>
<feature type="domain" description="FAD/NAD(P)-binding" evidence="4">
    <location>
        <begin position="1"/>
        <end position="296"/>
    </location>
</feature>
<dbReference type="SUPFAM" id="SSF51905">
    <property type="entry name" value="FAD/NAD(P)-binding domain"/>
    <property type="match status" value="1"/>
</dbReference>
<sequence length="414" mass="46078">MQVVIIGNGVAGNSACSAIREMSQDIHITLISEEPYPAYSACVLGEYLGGEIQRSRVFLRRIKDYRQQRIRILLSRRVTKIDVKNRKIYLDKKKISYDKLIVASGAESFIPPVEGARREGVFPFKSIGDADRILGYGARRVVVVGSGPIGVEVSCALRRRGYQVYLMELLNWVLPQVFDEKPALRIQKILQEHGINVLTGEKVEKITGNHRVRGVLTKKREIRCEMVIMAGGMKPRVNLARQAGTEIGESGGIKVNSQMLTNLPGVYACGDCAETPDPVTGEATLIMLWHNARRQGEVAGYNSIGVRKDYPGSTNVVNVNIFEVPVFSIGSSASSLSRNKIEVIDKDRPNYYHRVVVAGGKIRGAQFIGETEDMGVLLPAVRKRCSLENVRRIVDSPELLSLAPWYHKIKRYLS</sequence>
<accession>A0A523QL31</accession>
<protein>
    <submittedName>
        <fullName evidence="5">NAD(P)/FAD-dependent oxidoreductase</fullName>
    </submittedName>
</protein>
<keyword evidence="2" id="KW-0285">Flavoprotein</keyword>
<dbReference type="Pfam" id="PF07992">
    <property type="entry name" value="Pyr_redox_2"/>
    <property type="match status" value="1"/>
</dbReference>
<evidence type="ECO:0000256" key="2">
    <source>
        <dbReference type="ARBA" id="ARBA00022630"/>
    </source>
</evidence>
<evidence type="ECO:0000259" key="4">
    <source>
        <dbReference type="Pfam" id="PF07992"/>
    </source>
</evidence>
<dbReference type="GO" id="GO:0016491">
    <property type="term" value="F:oxidoreductase activity"/>
    <property type="evidence" value="ECO:0007669"/>
    <property type="project" value="InterPro"/>
</dbReference>
<dbReference type="PANTHER" id="PTHR43429:SF3">
    <property type="entry name" value="NITRITE REDUCTASE [NAD(P)H]"/>
    <property type="match status" value="1"/>
</dbReference>
<name>A0A523QL31_UNCAE</name>
<comment type="cofactor">
    <cofactor evidence="1">
        <name>FAD</name>
        <dbReference type="ChEBI" id="CHEBI:57692"/>
    </cofactor>
</comment>
<evidence type="ECO:0000313" key="6">
    <source>
        <dbReference type="Proteomes" id="UP000320781"/>
    </source>
</evidence>
<keyword evidence="3" id="KW-0274">FAD</keyword>
<dbReference type="EMBL" id="SOKU01000091">
    <property type="protein sequence ID" value="TES86450.1"/>
    <property type="molecule type" value="Genomic_DNA"/>
</dbReference>
<gene>
    <name evidence="5" type="ORF">E3J95_01915</name>
</gene>
<dbReference type="PRINTS" id="PR00469">
    <property type="entry name" value="PNDRDTASEII"/>
</dbReference>
<evidence type="ECO:0000256" key="3">
    <source>
        <dbReference type="ARBA" id="ARBA00022827"/>
    </source>
</evidence>